<evidence type="ECO:0000313" key="3">
    <source>
        <dbReference type="Proteomes" id="UP001362999"/>
    </source>
</evidence>
<evidence type="ECO:0000256" key="1">
    <source>
        <dbReference type="SAM" id="Phobius"/>
    </source>
</evidence>
<accession>A0AAV9Z2Q8</accession>
<keyword evidence="1" id="KW-0472">Membrane</keyword>
<comment type="caution">
    <text evidence="2">The sequence shown here is derived from an EMBL/GenBank/DDBJ whole genome shotgun (WGS) entry which is preliminary data.</text>
</comment>
<feature type="transmembrane region" description="Helical" evidence="1">
    <location>
        <begin position="37"/>
        <end position="59"/>
    </location>
</feature>
<proteinExistence type="predicted"/>
<gene>
    <name evidence="2" type="ORF">R3P38DRAFT_3147017</name>
</gene>
<feature type="transmembrane region" description="Helical" evidence="1">
    <location>
        <begin position="71"/>
        <end position="92"/>
    </location>
</feature>
<dbReference type="Proteomes" id="UP001362999">
    <property type="component" value="Unassembled WGS sequence"/>
</dbReference>
<sequence>MPSGEPDDTSSPDSLFRQSCECASRAIMLLHLFGEPSIRLCSWIAMAYAYLAVAVVWFLCRFLQYSSGTCIEYLAYSMILLTAWVAWTESWFCSSNTPSSCCVSYATLIWAETHPTLWGFLADSRYVVVAIRSIKALASRAVASGNQNFKVAMIEYLQIITLIIEDMNAKQLAKALNAGLIEVCRMCDSLNLLMAVEVDKKATEGSAGDFPYLVSEAWTTFIGVMVWRLNCLGQFQSIDTRSCYNIRGECPMINVEKRQLRRRCTGSCWTTYGHRKLCHSASSSANSGNRNLRFKRFLFLQDYLIRQNRHVSPQTRLHIPYRRHDFCVELDYTNGRCVAGVAPAQDFTGVAPFAALDGLVRIAGELPEGSDIAFLELKESHPAVFQQVCELAELEMVETYDGDDLFI</sequence>
<organism evidence="2 3">
    <name type="scientific">Favolaschia claudopus</name>
    <dbReference type="NCBI Taxonomy" id="2862362"/>
    <lineage>
        <taxon>Eukaryota</taxon>
        <taxon>Fungi</taxon>
        <taxon>Dikarya</taxon>
        <taxon>Basidiomycota</taxon>
        <taxon>Agaricomycotina</taxon>
        <taxon>Agaricomycetes</taxon>
        <taxon>Agaricomycetidae</taxon>
        <taxon>Agaricales</taxon>
        <taxon>Marasmiineae</taxon>
        <taxon>Mycenaceae</taxon>
        <taxon>Favolaschia</taxon>
    </lineage>
</organism>
<keyword evidence="1" id="KW-0812">Transmembrane</keyword>
<name>A0AAV9Z2Q8_9AGAR</name>
<dbReference type="EMBL" id="JAWWNJ010000231">
    <property type="protein sequence ID" value="KAK6969219.1"/>
    <property type="molecule type" value="Genomic_DNA"/>
</dbReference>
<protein>
    <submittedName>
        <fullName evidence="2">Uncharacterized protein</fullName>
    </submittedName>
</protein>
<keyword evidence="3" id="KW-1185">Reference proteome</keyword>
<reference evidence="2 3" key="1">
    <citation type="journal article" date="2024" name="J Genomics">
        <title>Draft genome sequencing and assembly of Favolaschia claudopus CIRM-BRFM 2984 isolated from oak limbs.</title>
        <authorList>
            <person name="Navarro D."/>
            <person name="Drula E."/>
            <person name="Chaduli D."/>
            <person name="Cazenave R."/>
            <person name="Ahrendt S."/>
            <person name="Wang J."/>
            <person name="Lipzen A."/>
            <person name="Daum C."/>
            <person name="Barry K."/>
            <person name="Grigoriev I.V."/>
            <person name="Favel A."/>
            <person name="Rosso M.N."/>
            <person name="Martin F."/>
        </authorList>
    </citation>
    <scope>NUCLEOTIDE SEQUENCE [LARGE SCALE GENOMIC DNA]</scope>
    <source>
        <strain evidence="2 3">CIRM-BRFM 2984</strain>
    </source>
</reference>
<dbReference type="AlphaFoldDB" id="A0AAV9Z2Q8"/>
<keyword evidence="1" id="KW-1133">Transmembrane helix</keyword>
<evidence type="ECO:0000313" key="2">
    <source>
        <dbReference type="EMBL" id="KAK6969219.1"/>
    </source>
</evidence>